<dbReference type="AlphaFoldDB" id="A0A1G7DQ34"/>
<feature type="non-terminal residue" evidence="1">
    <location>
        <position position="148"/>
    </location>
</feature>
<dbReference type="Proteomes" id="UP000243205">
    <property type="component" value="Unassembled WGS sequence"/>
</dbReference>
<sequence>MSTTTDYFQQAELALASYATLYFEISGKDYTDALKDNGDGMSQKQAETFTTNWRVIDQYDGKVEETYTDEFGQEQTFLNPTGLSATVFESIADGKRYLAVRGTEITDLNDIVADGGILLHGIPDQSAQYQALKSKVEQWQQTGVLSGS</sequence>
<evidence type="ECO:0000313" key="1">
    <source>
        <dbReference type="EMBL" id="SDE53638.1"/>
    </source>
</evidence>
<gene>
    <name evidence="1" type="ORF">SAMN05661003_1157</name>
</gene>
<protein>
    <submittedName>
        <fullName evidence="1">Uncharacterized protein</fullName>
    </submittedName>
</protein>
<dbReference type="STRING" id="57664.SAMN05661003_1157"/>
<accession>A0A1G7DQ34</accession>
<evidence type="ECO:0000313" key="2">
    <source>
        <dbReference type="Proteomes" id="UP000243205"/>
    </source>
</evidence>
<dbReference type="EMBL" id="FNAQ01000015">
    <property type="protein sequence ID" value="SDE53638.1"/>
    <property type="molecule type" value="Genomic_DNA"/>
</dbReference>
<reference evidence="2" key="1">
    <citation type="submission" date="2016-10" db="EMBL/GenBank/DDBJ databases">
        <authorList>
            <person name="Varghese N."/>
            <person name="Submissions S."/>
        </authorList>
    </citation>
    <scope>NUCLEOTIDE SEQUENCE [LARGE SCALE GENOMIC DNA]</scope>
    <source>
        <strain evidence="2">DSM 8987</strain>
    </source>
</reference>
<proteinExistence type="predicted"/>
<organism evidence="1 2">
    <name type="scientific">Desulfuromonas thiophila</name>
    <dbReference type="NCBI Taxonomy" id="57664"/>
    <lineage>
        <taxon>Bacteria</taxon>
        <taxon>Pseudomonadati</taxon>
        <taxon>Thermodesulfobacteriota</taxon>
        <taxon>Desulfuromonadia</taxon>
        <taxon>Desulfuromonadales</taxon>
        <taxon>Desulfuromonadaceae</taxon>
        <taxon>Desulfuromonas</taxon>
    </lineage>
</organism>
<name>A0A1G7DQ34_9BACT</name>
<keyword evidence="2" id="KW-1185">Reference proteome</keyword>
<dbReference type="RefSeq" id="WP_216095209.1">
    <property type="nucleotide sequence ID" value="NZ_FNAQ01000015.1"/>
</dbReference>